<dbReference type="SUPFAM" id="SSF51905">
    <property type="entry name" value="FAD/NAD(P)-binding domain"/>
    <property type="match status" value="1"/>
</dbReference>
<proteinExistence type="predicted"/>
<accession>A0A1R4FIS6</accession>
<dbReference type="PRINTS" id="PR00419">
    <property type="entry name" value="ADXRDTASE"/>
</dbReference>
<dbReference type="AlphaFoldDB" id="A0A1R4FIS6"/>
<gene>
    <name evidence="1" type="ORF">FM101_04175</name>
</gene>
<reference evidence="1 2" key="1">
    <citation type="submission" date="2017-02" db="EMBL/GenBank/DDBJ databases">
        <authorList>
            <person name="Peterson S.W."/>
        </authorList>
    </citation>
    <scope>NUCLEOTIDE SEQUENCE [LARGE SCALE GENOMIC DNA]</scope>
    <source>
        <strain evidence="1 2">B Ar 00.02</strain>
    </source>
</reference>
<dbReference type="PANTHER" id="PTHR10668">
    <property type="entry name" value="PHYTOENE DEHYDROGENASE"/>
    <property type="match status" value="1"/>
</dbReference>
<dbReference type="Gene3D" id="3.50.50.60">
    <property type="entry name" value="FAD/NAD(P)-binding domain"/>
    <property type="match status" value="1"/>
</dbReference>
<dbReference type="PANTHER" id="PTHR10668:SF105">
    <property type="entry name" value="DEHYDROGENASE-RELATED"/>
    <property type="match status" value="1"/>
</dbReference>
<name>A0A1R4FIS6_9MICC</name>
<organism evidence="1 2">
    <name type="scientific">Arthrobacter rhombi</name>
    <dbReference type="NCBI Taxonomy" id="71253"/>
    <lineage>
        <taxon>Bacteria</taxon>
        <taxon>Bacillati</taxon>
        <taxon>Actinomycetota</taxon>
        <taxon>Actinomycetes</taxon>
        <taxon>Micrococcales</taxon>
        <taxon>Micrococcaceae</taxon>
        <taxon>Arthrobacter</taxon>
    </lineage>
</organism>
<evidence type="ECO:0000313" key="2">
    <source>
        <dbReference type="Proteomes" id="UP000195913"/>
    </source>
</evidence>
<evidence type="ECO:0000313" key="1">
    <source>
        <dbReference type="EMBL" id="SJM55844.1"/>
    </source>
</evidence>
<dbReference type="Proteomes" id="UP000195913">
    <property type="component" value="Unassembled WGS sequence"/>
</dbReference>
<sequence>MSRTAIVVGSGPNGLTAAALLARQGVEVTIYEQGPLPGGAARSAEILGDGFITDLGAAGHPFGVGSPAFRELGLTDHGLEWVHPTFPMAHPLPGRDAALLQQDASLTASTLGTDRDVWRRLHRPVVEHPHRTLENITGPLLRMPPHPLSMASFGVRAAWPAHLLARRLFETEEAKALFIGSAAHSMLPPTHPFTAAFGLVFGGLGQTLGWPVARGGTGRIVDALLDVLDQRGAKIHTNSPVTDLRDLPQADAVLLDLTPRQILKLEGAGLEDRYRHHLAKWKYGMGGYKVDYLLDGPIPWSDPRTADAGTVHVGGTMEEIAEAESMTHRGRLPPRPFVLLCQQSNADPSRTRDGRQVVWAYAHVPNGCTADAAPLIDAHIERFAPGFQDRIIGRVDSSPQVLESWNPNLVGGDIGGGSLKGIQQVLRPAPTLRPYNTGTPGLYICSSSTPPGGGVHGMAGWNAAQAVLRDWERR</sequence>
<dbReference type="RefSeq" id="WP_086995878.1">
    <property type="nucleotide sequence ID" value="NZ_FUHW01000019.1"/>
</dbReference>
<keyword evidence="2" id="KW-1185">Reference proteome</keyword>
<dbReference type="EMBL" id="FUHW01000019">
    <property type="protein sequence ID" value="SJM55844.1"/>
    <property type="molecule type" value="Genomic_DNA"/>
</dbReference>
<protein>
    <submittedName>
        <fullName evidence="1">Phytoene dehydrogenase and related proteins</fullName>
    </submittedName>
</protein>
<dbReference type="InterPro" id="IPR036188">
    <property type="entry name" value="FAD/NAD-bd_sf"/>
</dbReference>
<dbReference type="Pfam" id="PF13450">
    <property type="entry name" value="NAD_binding_8"/>
    <property type="match status" value="1"/>
</dbReference>